<protein>
    <recommendedName>
        <fullName evidence="8">subtilisin</fullName>
        <ecNumber evidence="8">3.4.21.62</ecNumber>
    </recommendedName>
</protein>
<sequence length="671" mass="71638">MTESTEHSSGTGAHEYSVLPAGTVGELPQRRSSVSKRSLTAVCAGIAAVGVMVTVVLVAFRTRAPEMTEQAPELSASWSLVAQLPDDTPHEVIFVIKEKDGHAVEDLILDRANPDSPHFRQWFSKDEVKQIVRDEVSHVVVNEFLAAWDGVTVVRSSDLFIRARATASLWSKMFGSALHEYKQDDGTLRARADSLTLPSVLGGHVVGVLNWLDVGVQPPSRVRRELEPVADGARTFPGYVTPARLHEYYGVPETVAGSSDVEFQEATTQMAYASIGQSWSPSDLNQFQQEMSLPQRPVTESDSNGQHSGRCSGFSQCGEANLDVQQLSGMSPWSATSFYYMNSHTTFEAFLEQVQQMSPPPQVISISYGSIEYYTSQSLITAFDNVAKSLSLQGTTILASSGDDGANNMGRIIKGDSCEQVVEQYGLSVNWPASSPWVTGVGATMGVESDSPETVCAVNEEDSRGGKPAITSGGGYSKKIQKPSWQTGVSGNMRGVPDLSAAGHNFVVQIAGKATVEDGTSASCPVMAGMISLINAELNKVSVSLESESTGLCETWTGGTCWWSSCHASRGETTCQDGECLCEPGFCAVDGRCVPSSSSTTTSPAHSGSVGFINPIIYRNPGAFNDVTQGNNKCTSHADYCCAGYDAGPGWDAVTGLGSPKFEAFKSALLR</sequence>
<proteinExistence type="predicted"/>
<evidence type="ECO:0000256" key="8">
    <source>
        <dbReference type="ARBA" id="ARBA00023619"/>
    </source>
</evidence>
<dbReference type="PANTHER" id="PTHR14218:SF15">
    <property type="entry name" value="TRIPEPTIDYL-PEPTIDASE 1"/>
    <property type="match status" value="1"/>
</dbReference>
<feature type="active site" description="Charge relay system" evidence="9">
    <location>
        <position position="521"/>
    </location>
</feature>
<organism evidence="13">
    <name type="scientific">Noctiluca scintillans</name>
    <name type="common">Sea sparkle</name>
    <name type="synonym">Red tide dinoflagellate</name>
    <dbReference type="NCBI Taxonomy" id="2966"/>
    <lineage>
        <taxon>Eukaryota</taxon>
        <taxon>Sar</taxon>
        <taxon>Alveolata</taxon>
        <taxon>Dinophyceae</taxon>
        <taxon>Noctilucales</taxon>
        <taxon>Noctilucaceae</taxon>
        <taxon>Noctiluca</taxon>
    </lineage>
</organism>
<keyword evidence="1 9" id="KW-0645">Protease</keyword>
<dbReference type="GO" id="GO:0008240">
    <property type="term" value="F:tripeptidyl-peptidase activity"/>
    <property type="evidence" value="ECO:0007669"/>
    <property type="project" value="TreeGrafter"/>
</dbReference>
<dbReference type="InterPro" id="IPR023828">
    <property type="entry name" value="Peptidase_S8_Ser-AS"/>
</dbReference>
<dbReference type="SMART" id="SM00944">
    <property type="entry name" value="Pro-kuma_activ"/>
    <property type="match status" value="1"/>
</dbReference>
<dbReference type="Pfam" id="PF09286">
    <property type="entry name" value="Pro-kuma_activ"/>
    <property type="match status" value="1"/>
</dbReference>
<evidence type="ECO:0000256" key="9">
    <source>
        <dbReference type="PROSITE-ProRule" id="PRU01032"/>
    </source>
</evidence>
<evidence type="ECO:0000313" key="13">
    <source>
        <dbReference type="EMBL" id="CAD8842292.1"/>
    </source>
</evidence>
<dbReference type="GO" id="GO:0046872">
    <property type="term" value="F:metal ion binding"/>
    <property type="evidence" value="ECO:0007669"/>
    <property type="project" value="UniProtKB-UniRule"/>
</dbReference>
<dbReference type="InterPro" id="IPR000209">
    <property type="entry name" value="Peptidase_S8/S53_dom"/>
</dbReference>
<dbReference type="PROSITE" id="PS00138">
    <property type="entry name" value="SUBTILASE_SER"/>
    <property type="match status" value="1"/>
</dbReference>
<feature type="region of interest" description="Disordered" evidence="10">
    <location>
        <begin position="1"/>
        <end position="22"/>
    </location>
</feature>
<comment type="catalytic activity">
    <reaction evidence="7">
        <text>Hydrolysis of proteins with broad specificity for peptide bonds, and a preference for a large uncharged residue in P1. Hydrolyzes peptide amides.</text>
        <dbReference type="EC" id="3.4.21.62"/>
    </reaction>
</comment>
<dbReference type="EC" id="3.4.21.62" evidence="8"/>
<feature type="binding site" evidence="9">
    <location>
        <position position="627"/>
    </location>
    <ligand>
        <name>Ca(2+)</name>
        <dbReference type="ChEBI" id="CHEBI:29108"/>
    </ligand>
</feature>
<feature type="active site" description="Charge relay system" evidence="9">
    <location>
        <position position="323"/>
    </location>
</feature>
<feature type="active site" description="Charge relay system" evidence="9">
    <location>
        <position position="319"/>
    </location>
</feature>
<feature type="binding site" evidence="9">
    <location>
        <position position="650"/>
    </location>
    <ligand>
        <name>Ca(2+)</name>
        <dbReference type="ChEBI" id="CHEBI:29108"/>
    </ligand>
</feature>
<dbReference type="PROSITE" id="PS51695">
    <property type="entry name" value="SEDOLISIN"/>
    <property type="match status" value="1"/>
</dbReference>
<feature type="domain" description="Peptidase S53" evidence="12">
    <location>
        <begin position="239"/>
        <end position="671"/>
    </location>
</feature>
<dbReference type="InterPro" id="IPR036852">
    <property type="entry name" value="Peptidase_S8/S53_dom_sf"/>
</dbReference>
<keyword evidence="3 9" id="KW-0378">Hydrolase</keyword>
<keyword evidence="4 9" id="KW-0720">Serine protease</keyword>
<dbReference type="SUPFAM" id="SSF52743">
    <property type="entry name" value="Subtilisin-like"/>
    <property type="match status" value="2"/>
</dbReference>
<feature type="region of interest" description="Disordered" evidence="10">
    <location>
        <begin position="291"/>
        <end position="312"/>
    </location>
</feature>
<evidence type="ECO:0000256" key="2">
    <source>
        <dbReference type="ARBA" id="ARBA00022723"/>
    </source>
</evidence>
<dbReference type="Gene3D" id="3.40.50.200">
    <property type="entry name" value="Peptidase S8/S53 domain"/>
    <property type="match status" value="2"/>
</dbReference>
<dbReference type="PANTHER" id="PTHR14218">
    <property type="entry name" value="PROTEASE S8 TRIPEPTIDYL PEPTIDASE I CLN2"/>
    <property type="match status" value="1"/>
</dbReference>
<dbReference type="Pfam" id="PF00082">
    <property type="entry name" value="Peptidase_S8"/>
    <property type="match status" value="1"/>
</dbReference>
<keyword evidence="11" id="KW-0472">Membrane</keyword>
<dbReference type="InterPro" id="IPR015366">
    <property type="entry name" value="S53_propep"/>
</dbReference>
<gene>
    <name evidence="13" type="ORF">NSCI0253_LOCUS16640</name>
</gene>
<evidence type="ECO:0000256" key="7">
    <source>
        <dbReference type="ARBA" id="ARBA00023529"/>
    </source>
</evidence>
<name>A0A7S1A4J3_NOCSC</name>
<evidence type="ECO:0000256" key="6">
    <source>
        <dbReference type="ARBA" id="ARBA00023145"/>
    </source>
</evidence>
<accession>A0A7S1A4J3</accession>
<evidence type="ECO:0000256" key="4">
    <source>
        <dbReference type="ARBA" id="ARBA00022825"/>
    </source>
</evidence>
<evidence type="ECO:0000259" key="12">
    <source>
        <dbReference type="PROSITE" id="PS51695"/>
    </source>
</evidence>
<evidence type="ECO:0000256" key="1">
    <source>
        <dbReference type="ARBA" id="ARBA00022670"/>
    </source>
</evidence>
<dbReference type="CDD" id="cd11377">
    <property type="entry name" value="Pro-peptidase_S53"/>
    <property type="match status" value="1"/>
</dbReference>
<feature type="binding site" evidence="9">
    <location>
        <position position="652"/>
    </location>
    <ligand>
        <name>Ca(2+)</name>
        <dbReference type="ChEBI" id="CHEBI:29108"/>
    </ligand>
</feature>
<comment type="cofactor">
    <cofactor evidence="9">
        <name>Ca(2+)</name>
        <dbReference type="ChEBI" id="CHEBI:29108"/>
    </cofactor>
    <text evidence="9">Binds 1 Ca(2+) ion per subunit.</text>
</comment>
<dbReference type="GO" id="GO:0004252">
    <property type="term" value="F:serine-type endopeptidase activity"/>
    <property type="evidence" value="ECO:0007669"/>
    <property type="project" value="UniProtKB-UniRule"/>
</dbReference>
<dbReference type="EMBL" id="HBFQ01023654">
    <property type="protein sequence ID" value="CAD8842292.1"/>
    <property type="molecule type" value="Transcribed_RNA"/>
</dbReference>
<dbReference type="AlphaFoldDB" id="A0A7S1A4J3"/>
<keyword evidence="5 9" id="KW-0106">Calcium</keyword>
<keyword evidence="11" id="KW-0812">Transmembrane</keyword>
<feature type="transmembrane region" description="Helical" evidence="11">
    <location>
        <begin position="39"/>
        <end position="60"/>
    </location>
</feature>
<dbReference type="InterPro" id="IPR050819">
    <property type="entry name" value="Tripeptidyl-peptidase_I"/>
</dbReference>
<feature type="binding site" evidence="9">
    <location>
        <position position="626"/>
    </location>
    <ligand>
        <name>Ca(2+)</name>
        <dbReference type="ChEBI" id="CHEBI:29108"/>
    </ligand>
</feature>
<evidence type="ECO:0000256" key="11">
    <source>
        <dbReference type="SAM" id="Phobius"/>
    </source>
</evidence>
<evidence type="ECO:0000256" key="10">
    <source>
        <dbReference type="SAM" id="MobiDB-lite"/>
    </source>
</evidence>
<keyword evidence="6" id="KW-0865">Zymogen</keyword>
<keyword evidence="2 9" id="KW-0479">Metal-binding</keyword>
<evidence type="ECO:0000256" key="5">
    <source>
        <dbReference type="ARBA" id="ARBA00022837"/>
    </source>
</evidence>
<dbReference type="SUPFAM" id="SSF54897">
    <property type="entry name" value="Protease propeptides/inhibitors"/>
    <property type="match status" value="1"/>
</dbReference>
<dbReference type="InterPro" id="IPR030400">
    <property type="entry name" value="Sedolisin_dom"/>
</dbReference>
<dbReference type="GO" id="GO:0006508">
    <property type="term" value="P:proteolysis"/>
    <property type="evidence" value="ECO:0007669"/>
    <property type="project" value="UniProtKB-KW"/>
</dbReference>
<keyword evidence="11" id="KW-1133">Transmembrane helix</keyword>
<dbReference type="CDD" id="cd04056">
    <property type="entry name" value="Peptidases_S53"/>
    <property type="match status" value="1"/>
</dbReference>
<reference evidence="13" key="1">
    <citation type="submission" date="2021-01" db="EMBL/GenBank/DDBJ databases">
        <authorList>
            <person name="Corre E."/>
            <person name="Pelletier E."/>
            <person name="Niang G."/>
            <person name="Scheremetjew M."/>
            <person name="Finn R."/>
            <person name="Kale V."/>
            <person name="Holt S."/>
            <person name="Cochrane G."/>
            <person name="Meng A."/>
            <person name="Brown T."/>
            <person name="Cohen L."/>
        </authorList>
    </citation>
    <scope>NUCLEOTIDE SEQUENCE</scope>
</reference>
<evidence type="ECO:0000256" key="3">
    <source>
        <dbReference type="ARBA" id="ARBA00022801"/>
    </source>
</evidence>